<gene>
    <name evidence="2" type="ORF">S03H2_03043</name>
</gene>
<protein>
    <recommendedName>
        <fullName evidence="1">Transcription regulator AsnC/Lrp ligand binding domain-containing protein</fullName>
    </recommendedName>
</protein>
<dbReference type="InterPro" id="IPR019887">
    <property type="entry name" value="Tscrpt_reg_AsnC/Lrp_C"/>
</dbReference>
<dbReference type="GO" id="GO:0005829">
    <property type="term" value="C:cytosol"/>
    <property type="evidence" value="ECO:0007669"/>
    <property type="project" value="TreeGrafter"/>
</dbReference>
<feature type="domain" description="Transcription regulator AsnC/Lrp ligand binding" evidence="1">
    <location>
        <begin position="247"/>
        <end position="317"/>
    </location>
</feature>
<dbReference type="PANTHER" id="PTHR30154">
    <property type="entry name" value="LEUCINE-RESPONSIVE REGULATORY PROTEIN"/>
    <property type="match status" value="1"/>
</dbReference>
<reference evidence="2" key="1">
    <citation type="journal article" date="2014" name="Front. Microbiol.">
        <title>High frequency of phylogenetically diverse reductive dehalogenase-homologous genes in deep subseafloor sedimentary metagenomes.</title>
        <authorList>
            <person name="Kawai M."/>
            <person name="Futagami T."/>
            <person name="Toyoda A."/>
            <person name="Takaki Y."/>
            <person name="Nishi S."/>
            <person name="Hori S."/>
            <person name="Arai W."/>
            <person name="Tsubouchi T."/>
            <person name="Morono Y."/>
            <person name="Uchiyama I."/>
            <person name="Ito T."/>
            <person name="Fujiyama A."/>
            <person name="Inagaki F."/>
            <person name="Takami H."/>
        </authorList>
    </citation>
    <scope>NUCLEOTIDE SEQUENCE</scope>
    <source>
        <strain evidence="2">Expedition CK06-06</strain>
    </source>
</reference>
<name>X1FHS0_9ZZZZ</name>
<comment type="caution">
    <text evidence="2">The sequence shown here is derived from an EMBL/GenBank/DDBJ whole genome shotgun (WGS) entry which is preliminary data.</text>
</comment>
<dbReference type="PANTHER" id="PTHR30154:SF34">
    <property type="entry name" value="TRANSCRIPTIONAL REGULATOR AZLB"/>
    <property type="match status" value="1"/>
</dbReference>
<dbReference type="InterPro" id="IPR019888">
    <property type="entry name" value="Tscrpt_reg_AsnC-like"/>
</dbReference>
<dbReference type="Gene3D" id="1.10.10.10">
    <property type="entry name" value="Winged helix-like DNA-binding domain superfamily/Winged helix DNA-binding domain"/>
    <property type="match status" value="1"/>
</dbReference>
<proteinExistence type="predicted"/>
<dbReference type="SUPFAM" id="SSF54909">
    <property type="entry name" value="Dimeric alpha+beta barrel"/>
    <property type="match status" value="1"/>
</dbReference>
<dbReference type="EMBL" id="BARU01001083">
    <property type="protein sequence ID" value="GAH28944.1"/>
    <property type="molecule type" value="Genomic_DNA"/>
</dbReference>
<accession>X1FHS0</accession>
<dbReference type="InterPro" id="IPR036388">
    <property type="entry name" value="WH-like_DNA-bd_sf"/>
</dbReference>
<dbReference type="GO" id="GO:0043200">
    <property type="term" value="P:response to amino acid"/>
    <property type="evidence" value="ECO:0007669"/>
    <property type="project" value="TreeGrafter"/>
</dbReference>
<dbReference type="GO" id="GO:0043565">
    <property type="term" value="F:sequence-specific DNA binding"/>
    <property type="evidence" value="ECO:0007669"/>
    <property type="project" value="TreeGrafter"/>
</dbReference>
<dbReference type="SMART" id="SM00344">
    <property type="entry name" value="HTH_ASNC"/>
    <property type="match status" value="1"/>
</dbReference>
<dbReference type="Gene3D" id="3.30.70.920">
    <property type="match status" value="1"/>
</dbReference>
<dbReference type="AlphaFoldDB" id="X1FHS0"/>
<evidence type="ECO:0000313" key="2">
    <source>
        <dbReference type="EMBL" id="GAH28944.1"/>
    </source>
</evidence>
<dbReference type="InterPro" id="IPR011008">
    <property type="entry name" value="Dimeric_a/b-barrel"/>
</dbReference>
<dbReference type="Pfam" id="PF01037">
    <property type="entry name" value="AsnC_trans_reg"/>
    <property type="match status" value="1"/>
</dbReference>
<organism evidence="2">
    <name type="scientific">marine sediment metagenome</name>
    <dbReference type="NCBI Taxonomy" id="412755"/>
    <lineage>
        <taxon>unclassified sequences</taxon>
        <taxon>metagenomes</taxon>
        <taxon>ecological metagenomes</taxon>
    </lineage>
</organism>
<sequence length="328" mass="38590">MTKAKDEFKNRNLIKSFNSKSKYVITKLTQILGYTRQTIKKRFDDLKIEKIISNFTININPNVLPINLKYVLLEIKTNPNEPQLLENLLKISQLKILDGILGEYSLFALLIFHSSEEYYQVLSTIDTIMAQSYFKKYHIIETIKVFKTNGIELDDNEIDPNFEIDSIDRVILKILQENQNLKPISTYEIKDIIKDKYKDFLSEMNRQDISQSTIHNRITKLEKKNVILNYALNFYPKKIGFRGKYLVRIKPKDPSKYNEIALNLEKSSFITDLFRIGEQHGLFAIVRVKKVEDYAEFIKSLYQSDEIEDTLTSFVLDELKTYTNFVIY</sequence>
<evidence type="ECO:0000259" key="1">
    <source>
        <dbReference type="Pfam" id="PF01037"/>
    </source>
</evidence>